<gene>
    <name evidence="2" type="ORF">CYLTODRAFT_423416</name>
</gene>
<evidence type="ECO:0000256" key="1">
    <source>
        <dbReference type="SAM" id="MobiDB-lite"/>
    </source>
</evidence>
<dbReference type="AlphaFoldDB" id="A0A0D7B7C7"/>
<proteinExistence type="predicted"/>
<reference evidence="2 3" key="1">
    <citation type="journal article" date="2015" name="Fungal Genet. Biol.">
        <title>Evolution of novel wood decay mechanisms in Agaricales revealed by the genome sequences of Fistulina hepatica and Cylindrobasidium torrendii.</title>
        <authorList>
            <person name="Floudas D."/>
            <person name="Held B.W."/>
            <person name="Riley R."/>
            <person name="Nagy L.G."/>
            <person name="Koehler G."/>
            <person name="Ransdell A.S."/>
            <person name="Younus H."/>
            <person name="Chow J."/>
            <person name="Chiniquy J."/>
            <person name="Lipzen A."/>
            <person name="Tritt A."/>
            <person name="Sun H."/>
            <person name="Haridas S."/>
            <person name="LaButti K."/>
            <person name="Ohm R.A."/>
            <person name="Kues U."/>
            <person name="Blanchette R.A."/>
            <person name="Grigoriev I.V."/>
            <person name="Minto R.E."/>
            <person name="Hibbett D.S."/>
        </authorList>
    </citation>
    <scope>NUCLEOTIDE SEQUENCE [LARGE SCALE GENOMIC DNA]</scope>
    <source>
        <strain evidence="2 3">FP15055 ss-10</strain>
    </source>
</reference>
<feature type="compositionally biased region" description="Low complexity" evidence="1">
    <location>
        <begin position="80"/>
        <end position="91"/>
    </location>
</feature>
<name>A0A0D7B7C7_9AGAR</name>
<organism evidence="2 3">
    <name type="scientific">Cylindrobasidium torrendii FP15055 ss-10</name>
    <dbReference type="NCBI Taxonomy" id="1314674"/>
    <lineage>
        <taxon>Eukaryota</taxon>
        <taxon>Fungi</taxon>
        <taxon>Dikarya</taxon>
        <taxon>Basidiomycota</taxon>
        <taxon>Agaricomycotina</taxon>
        <taxon>Agaricomycetes</taxon>
        <taxon>Agaricomycetidae</taxon>
        <taxon>Agaricales</taxon>
        <taxon>Marasmiineae</taxon>
        <taxon>Physalacriaceae</taxon>
        <taxon>Cylindrobasidium</taxon>
    </lineage>
</organism>
<keyword evidence="3" id="KW-1185">Reference proteome</keyword>
<sequence length="170" mass="19642">MQTNTTRPTYLIRDSSALGDVTYEEPEPFFHYGRSPISSSLYYNPDNELSLPLDDDDEHFNERCTTRTYGVRPAIFTRNSSTISSASTSPSLYGAYPLPLPRTNTRSSWDSIDEEDEEVEDDSEEEGTEEEKSKRRRARKLVKRRLQSVSFKVGIKAFRARRRVREAFGR</sequence>
<dbReference type="Proteomes" id="UP000054007">
    <property type="component" value="Unassembled WGS sequence"/>
</dbReference>
<feature type="compositionally biased region" description="Acidic residues" evidence="1">
    <location>
        <begin position="111"/>
        <end position="129"/>
    </location>
</feature>
<evidence type="ECO:0000313" key="3">
    <source>
        <dbReference type="Proteomes" id="UP000054007"/>
    </source>
</evidence>
<dbReference type="EMBL" id="KN880554">
    <property type="protein sequence ID" value="KIY66448.1"/>
    <property type="molecule type" value="Genomic_DNA"/>
</dbReference>
<protein>
    <submittedName>
        <fullName evidence="2">Uncharacterized protein</fullName>
    </submittedName>
</protein>
<feature type="region of interest" description="Disordered" evidence="1">
    <location>
        <begin position="78"/>
        <end position="139"/>
    </location>
</feature>
<evidence type="ECO:0000313" key="2">
    <source>
        <dbReference type="EMBL" id="KIY66448.1"/>
    </source>
</evidence>
<accession>A0A0D7B7C7</accession>